<dbReference type="EMBL" id="QYBB01000043">
    <property type="protein sequence ID" value="RYC29698.1"/>
    <property type="molecule type" value="Genomic_DNA"/>
</dbReference>
<reference evidence="2 3" key="2">
    <citation type="submission" date="2019-02" db="EMBL/GenBank/DDBJ databases">
        <title>'Lichenibacterium ramalinii' gen. nov. sp. nov., 'Lichenibacterium minor' gen. nov. sp. nov.</title>
        <authorList>
            <person name="Pankratov T."/>
        </authorList>
    </citation>
    <scope>NUCLEOTIDE SEQUENCE [LARGE SCALE GENOMIC DNA]</scope>
    <source>
        <strain evidence="2 3">RmlP026</strain>
    </source>
</reference>
<keyword evidence="3" id="KW-1185">Reference proteome</keyword>
<dbReference type="InterPro" id="IPR050259">
    <property type="entry name" value="SDR"/>
</dbReference>
<dbReference type="Pfam" id="PF13561">
    <property type="entry name" value="adh_short_C2"/>
    <property type="match status" value="1"/>
</dbReference>
<dbReference type="PRINTS" id="PR00081">
    <property type="entry name" value="GDHRDH"/>
</dbReference>
<evidence type="ECO:0000313" key="3">
    <source>
        <dbReference type="Proteomes" id="UP000290759"/>
    </source>
</evidence>
<evidence type="ECO:0000256" key="1">
    <source>
        <dbReference type="ARBA" id="ARBA00006484"/>
    </source>
</evidence>
<reference evidence="2 3" key="1">
    <citation type="submission" date="2018-12" db="EMBL/GenBank/DDBJ databases">
        <authorList>
            <person name="Grouzdev D.S."/>
            <person name="Krutkina M.S."/>
        </authorList>
    </citation>
    <scope>NUCLEOTIDE SEQUENCE [LARGE SCALE GENOMIC DNA]</scope>
    <source>
        <strain evidence="2 3">RmlP026</strain>
    </source>
</reference>
<dbReference type="PRINTS" id="PR00080">
    <property type="entry name" value="SDRFAMILY"/>
</dbReference>
<dbReference type="RefSeq" id="WP_129229189.1">
    <property type="nucleotide sequence ID" value="NZ_QYBB01000043.1"/>
</dbReference>
<dbReference type="PANTHER" id="PTHR42879:SF2">
    <property type="entry name" value="3-OXOACYL-[ACYL-CARRIER-PROTEIN] REDUCTASE FABG"/>
    <property type="match status" value="1"/>
</dbReference>
<dbReference type="Gene3D" id="3.40.50.720">
    <property type="entry name" value="NAD(P)-binding Rossmann-like Domain"/>
    <property type="match status" value="1"/>
</dbReference>
<sequence length="252" mass="26517">MDLKLRDRICLVTGASTGIGRATAVLIAAEGARVVATARSLSALGSLPDAIAEAGGVEPVLLATDFTHDGAPERLVADALALCGRVDILVNNAGGSRPMARPDDQDAWQESFQLNFRAVRRSSELLLPTMAERGWGRVINLTGAVVAKTLNAATPAKAALESWSKAAAGHYAARGVTVNCVAPGRINTAQILDRIHPDEASRQDFIWRNIPMGRFGEAEEAAALIAFLASDAARYITGTTIPVDGGALRYAF</sequence>
<dbReference type="OrthoDB" id="9810935at2"/>
<comment type="similarity">
    <text evidence="1">Belongs to the short-chain dehydrogenases/reductases (SDR) family.</text>
</comment>
<gene>
    <name evidence="2" type="ORF">D3273_22755</name>
</gene>
<proteinExistence type="inferred from homology"/>
<name>A0A4Q2U1W0_9HYPH</name>
<dbReference type="PANTHER" id="PTHR42879">
    <property type="entry name" value="3-OXOACYL-(ACYL-CARRIER-PROTEIN) REDUCTASE"/>
    <property type="match status" value="1"/>
</dbReference>
<protein>
    <submittedName>
        <fullName evidence="2">SDR family oxidoreductase</fullName>
    </submittedName>
</protein>
<organism evidence="2 3">
    <name type="scientific">Lichenibacterium minor</name>
    <dbReference type="NCBI Taxonomy" id="2316528"/>
    <lineage>
        <taxon>Bacteria</taxon>
        <taxon>Pseudomonadati</taxon>
        <taxon>Pseudomonadota</taxon>
        <taxon>Alphaproteobacteria</taxon>
        <taxon>Hyphomicrobiales</taxon>
        <taxon>Lichenihabitantaceae</taxon>
        <taxon>Lichenibacterium</taxon>
    </lineage>
</organism>
<accession>A0A4Q2U1W0</accession>
<comment type="caution">
    <text evidence="2">The sequence shown here is derived from an EMBL/GenBank/DDBJ whole genome shotgun (WGS) entry which is preliminary data.</text>
</comment>
<dbReference type="SUPFAM" id="SSF51735">
    <property type="entry name" value="NAD(P)-binding Rossmann-fold domains"/>
    <property type="match status" value="1"/>
</dbReference>
<dbReference type="InterPro" id="IPR036291">
    <property type="entry name" value="NAD(P)-bd_dom_sf"/>
</dbReference>
<dbReference type="InterPro" id="IPR002347">
    <property type="entry name" value="SDR_fam"/>
</dbReference>
<dbReference type="FunFam" id="3.40.50.720:FF:000084">
    <property type="entry name" value="Short-chain dehydrogenase reductase"/>
    <property type="match status" value="1"/>
</dbReference>
<dbReference type="AlphaFoldDB" id="A0A4Q2U1W0"/>
<evidence type="ECO:0000313" key="2">
    <source>
        <dbReference type="EMBL" id="RYC29698.1"/>
    </source>
</evidence>
<dbReference type="Proteomes" id="UP000290759">
    <property type="component" value="Unassembled WGS sequence"/>
</dbReference>